<dbReference type="AlphaFoldDB" id="A0A2S5DD99"/>
<evidence type="ECO:0000313" key="2">
    <source>
        <dbReference type="Proteomes" id="UP000237082"/>
    </source>
</evidence>
<protein>
    <submittedName>
        <fullName evidence="1">Uncharacterized protein</fullName>
    </submittedName>
</protein>
<name>A0A2S5DD99_9NEIS</name>
<reference evidence="2" key="1">
    <citation type="submission" date="2018-02" db="EMBL/GenBank/DDBJ databases">
        <authorList>
            <person name="O'Hara-Hanley K."/>
            <person name="Soby S."/>
        </authorList>
    </citation>
    <scope>NUCLEOTIDE SEQUENCE [LARGE SCALE GENOMIC DNA]</scope>
    <source>
        <strain evidence="2">MWU14-2602</strain>
    </source>
</reference>
<proteinExistence type="predicted"/>
<gene>
    <name evidence="1" type="ORF">C2I19_15795</name>
</gene>
<dbReference type="Proteomes" id="UP000237082">
    <property type="component" value="Unassembled WGS sequence"/>
</dbReference>
<keyword evidence="2" id="KW-1185">Reference proteome</keyword>
<comment type="caution">
    <text evidence="1">The sequence shown here is derived from an EMBL/GenBank/DDBJ whole genome shotgun (WGS) entry which is preliminary data.</text>
</comment>
<organism evidence="1 2">
    <name type="scientific">Chromobacterium alticapitis</name>
    <dbReference type="NCBI Taxonomy" id="2073169"/>
    <lineage>
        <taxon>Bacteria</taxon>
        <taxon>Pseudomonadati</taxon>
        <taxon>Pseudomonadota</taxon>
        <taxon>Betaproteobacteria</taxon>
        <taxon>Neisseriales</taxon>
        <taxon>Chromobacteriaceae</taxon>
        <taxon>Chromobacterium</taxon>
    </lineage>
</organism>
<accession>A0A2S5DD99</accession>
<sequence length="302" mass="32025">MISILLEALRALQFLQPALRLMPREIVMRKSTIQHQAAKFLPLQLMATPALVGATLALCSMAASAANVILTNSPFSGMLATASIQPATHRGINVEGATVGINRTATAGDNLLEVHYIPTTQLPSVLITQDLSLSTGDATLNLKTGDKVIPGARIRDVSGKTYFLVKTDPQTSSFLKKDRYFALAEDGSVLNRTFSTLSDTYLTREEVTVAKGSFTLNLAKKTDAPLCGLSVVYLGQSEGTLKFKLIRSDANGAVNAELVRSFAAGVKAVALPGAQLGISKADAKAIRARVDGLPLINCNGEL</sequence>
<evidence type="ECO:0000313" key="1">
    <source>
        <dbReference type="EMBL" id="POZ61019.1"/>
    </source>
</evidence>
<dbReference type="EMBL" id="PQWB01000078">
    <property type="protein sequence ID" value="POZ61019.1"/>
    <property type="molecule type" value="Genomic_DNA"/>
</dbReference>